<evidence type="ECO:0000313" key="2">
    <source>
        <dbReference type="EMBL" id="CAI2378588.1"/>
    </source>
</evidence>
<dbReference type="Proteomes" id="UP001295684">
    <property type="component" value="Unassembled WGS sequence"/>
</dbReference>
<feature type="compositionally biased region" description="Basic and acidic residues" evidence="1">
    <location>
        <begin position="219"/>
        <end position="230"/>
    </location>
</feature>
<organism evidence="2 3">
    <name type="scientific">Euplotes crassus</name>
    <dbReference type="NCBI Taxonomy" id="5936"/>
    <lineage>
        <taxon>Eukaryota</taxon>
        <taxon>Sar</taxon>
        <taxon>Alveolata</taxon>
        <taxon>Ciliophora</taxon>
        <taxon>Intramacronucleata</taxon>
        <taxon>Spirotrichea</taxon>
        <taxon>Hypotrichia</taxon>
        <taxon>Euplotida</taxon>
        <taxon>Euplotidae</taxon>
        <taxon>Moneuplotes</taxon>
    </lineage>
</organism>
<sequence>MLSLVQNKTLDALEYALLIIEQYDEEFQQKHRKEENEENTKEGQGNSSDFESRFNDVKSSCRELFNLQRQRAVNLVTKNSVYKYADEKVDFNQRYNDSVEFTENVYKSFSTQIVVPLQENVVFMYDTSREKASLVIKNLQDSLISQVILQRFTSARVTLSQNWMKLDFNEDGRVTMTDITSTFLSIKDILVQYRYFKEAMELPQTFRQKALGYIQSEKSGENHEVAKRLNSDSSNDSTKSIELANLNEKDD</sequence>
<feature type="region of interest" description="Disordered" evidence="1">
    <location>
        <begin position="219"/>
        <end position="251"/>
    </location>
</feature>
<gene>
    <name evidence="2" type="ORF">ECRASSUSDP1_LOCUS19985</name>
</gene>
<name>A0AAD1XTF7_EUPCR</name>
<feature type="region of interest" description="Disordered" evidence="1">
    <location>
        <begin position="29"/>
        <end position="51"/>
    </location>
</feature>
<accession>A0AAD1XTF7</accession>
<feature type="compositionally biased region" description="Polar residues" evidence="1">
    <location>
        <begin position="231"/>
        <end position="240"/>
    </location>
</feature>
<reference evidence="2" key="1">
    <citation type="submission" date="2023-07" db="EMBL/GenBank/DDBJ databases">
        <authorList>
            <consortium name="AG Swart"/>
            <person name="Singh M."/>
            <person name="Singh A."/>
            <person name="Seah K."/>
            <person name="Emmerich C."/>
        </authorList>
    </citation>
    <scope>NUCLEOTIDE SEQUENCE</scope>
    <source>
        <strain evidence="2">DP1</strain>
    </source>
</reference>
<evidence type="ECO:0008006" key="4">
    <source>
        <dbReference type="Google" id="ProtNLM"/>
    </source>
</evidence>
<keyword evidence="3" id="KW-1185">Reference proteome</keyword>
<dbReference type="EMBL" id="CAMPGE010020332">
    <property type="protein sequence ID" value="CAI2378588.1"/>
    <property type="molecule type" value="Genomic_DNA"/>
</dbReference>
<dbReference type="InterPro" id="IPR018247">
    <property type="entry name" value="EF_Hand_1_Ca_BS"/>
</dbReference>
<proteinExistence type="predicted"/>
<dbReference type="PROSITE" id="PS00018">
    <property type="entry name" value="EF_HAND_1"/>
    <property type="match status" value="1"/>
</dbReference>
<comment type="caution">
    <text evidence="2">The sequence shown here is derived from an EMBL/GenBank/DDBJ whole genome shotgun (WGS) entry which is preliminary data.</text>
</comment>
<protein>
    <recommendedName>
        <fullName evidence="4">EF-hand domain-containing protein</fullName>
    </recommendedName>
</protein>
<feature type="compositionally biased region" description="Basic and acidic residues" evidence="1">
    <location>
        <begin position="29"/>
        <end position="41"/>
    </location>
</feature>
<dbReference type="AlphaFoldDB" id="A0AAD1XTF7"/>
<evidence type="ECO:0000256" key="1">
    <source>
        <dbReference type="SAM" id="MobiDB-lite"/>
    </source>
</evidence>
<evidence type="ECO:0000313" key="3">
    <source>
        <dbReference type="Proteomes" id="UP001295684"/>
    </source>
</evidence>